<organism evidence="7 8">
    <name type="scientific">Megasphaera cerevisiae DSM 20462</name>
    <dbReference type="NCBI Taxonomy" id="1122219"/>
    <lineage>
        <taxon>Bacteria</taxon>
        <taxon>Bacillati</taxon>
        <taxon>Bacillota</taxon>
        <taxon>Negativicutes</taxon>
        <taxon>Veillonellales</taxon>
        <taxon>Veillonellaceae</taxon>
        <taxon>Megasphaera</taxon>
    </lineage>
</organism>
<dbReference type="PANTHER" id="PTHR33217">
    <property type="entry name" value="TRANSPOSASE FOR INSERTION SEQUENCE ELEMENT IS1081"/>
    <property type="match status" value="1"/>
</dbReference>
<dbReference type="Proteomes" id="UP000036503">
    <property type="component" value="Unassembled WGS sequence"/>
</dbReference>
<feature type="non-terminal residue" evidence="7">
    <location>
        <position position="186"/>
    </location>
</feature>
<evidence type="ECO:0000313" key="8">
    <source>
        <dbReference type="Proteomes" id="UP000036503"/>
    </source>
</evidence>
<dbReference type="AlphaFoldDB" id="A0A0J6WNX9"/>
<protein>
    <recommendedName>
        <fullName evidence="6">Mutator family transposase</fullName>
    </recommendedName>
</protein>
<dbReference type="GO" id="GO:0003677">
    <property type="term" value="F:DNA binding"/>
    <property type="evidence" value="ECO:0007669"/>
    <property type="project" value="UniProtKB-UniRule"/>
</dbReference>
<keyword evidence="5 6" id="KW-0233">DNA recombination</keyword>
<dbReference type="InterPro" id="IPR001207">
    <property type="entry name" value="Transposase_mutator"/>
</dbReference>
<reference evidence="7 8" key="1">
    <citation type="submission" date="2015-06" db="EMBL/GenBank/DDBJ databases">
        <title>Draft genome sequence of beer spoilage bacterium Megasphaera cerevisiae type strain 20462.</title>
        <authorList>
            <person name="Kutumbaka K."/>
            <person name="Pasmowitz J."/>
            <person name="Mategko J."/>
            <person name="Reyes D."/>
            <person name="Friedrich A."/>
            <person name="Han S."/>
            <person name="Martens-Habbena W."/>
            <person name="Neal-McKinney J."/>
            <person name="Janagama H.K."/>
            <person name="Nadala C."/>
            <person name="Samadpour M."/>
        </authorList>
    </citation>
    <scope>NUCLEOTIDE SEQUENCE [LARGE SCALE GENOMIC DNA]</scope>
    <source>
        <strain evidence="7 8">DSM 20462</strain>
    </source>
</reference>
<comment type="caution">
    <text evidence="7">The sequence shown here is derived from an EMBL/GenBank/DDBJ whole genome shotgun (WGS) entry which is preliminary data.</text>
</comment>
<proteinExistence type="inferred from homology"/>
<keyword evidence="6" id="KW-0814">Transposable element</keyword>
<evidence type="ECO:0000256" key="2">
    <source>
        <dbReference type="ARBA" id="ARBA00010961"/>
    </source>
</evidence>
<evidence type="ECO:0000256" key="1">
    <source>
        <dbReference type="ARBA" id="ARBA00002190"/>
    </source>
</evidence>
<evidence type="ECO:0000313" key="7">
    <source>
        <dbReference type="EMBL" id="KMO85090.1"/>
    </source>
</evidence>
<dbReference type="Pfam" id="PF00872">
    <property type="entry name" value="Transposase_mut"/>
    <property type="match status" value="1"/>
</dbReference>
<accession>A0A0J6WNX9</accession>
<gene>
    <name evidence="7" type="ORF">AB840_15655</name>
</gene>
<evidence type="ECO:0000256" key="5">
    <source>
        <dbReference type="ARBA" id="ARBA00023172"/>
    </source>
</evidence>
<dbReference type="PANTHER" id="PTHR33217:SF8">
    <property type="entry name" value="MUTATOR FAMILY TRANSPOSASE"/>
    <property type="match status" value="1"/>
</dbReference>
<dbReference type="GO" id="GO:0006313">
    <property type="term" value="P:DNA transposition"/>
    <property type="evidence" value="ECO:0007669"/>
    <property type="project" value="UniProtKB-UniRule"/>
</dbReference>
<sequence length="186" mass="21581">MSNLNTKLMQALVEKQSVEDVFRQELEDAINQLLKVELSSFLGYEKHSSNGWSSGNSRNGFYSRELRTEYGTLQLQIPRDRNGDFHQQTLPERKRQTDSLETTIIQLYQHGVTTRQISELIEQMYGQYYTPQTVSNITSAVQKQVDEFHNRKVNNRYAVIYCDATYLNLRRDSVAKEALHVILGIT</sequence>
<name>A0A0J6WNX9_9FIRM</name>
<dbReference type="InParanoid" id="A0A0J6WNX9"/>
<evidence type="ECO:0000256" key="4">
    <source>
        <dbReference type="ARBA" id="ARBA00023125"/>
    </source>
</evidence>
<evidence type="ECO:0000256" key="6">
    <source>
        <dbReference type="RuleBase" id="RU365089"/>
    </source>
</evidence>
<dbReference type="EMBL" id="LEKT01000181">
    <property type="protein sequence ID" value="KMO85090.1"/>
    <property type="molecule type" value="Genomic_DNA"/>
</dbReference>
<dbReference type="RefSeq" id="WP_048515727.1">
    <property type="nucleotide sequence ID" value="NZ_LEKT01000181.1"/>
</dbReference>
<keyword evidence="3 6" id="KW-0815">Transposition</keyword>
<keyword evidence="8" id="KW-1185">Reference proteome</keyword>
<evidence type="ECO:0000256" key="3">
    <source>
        <dbReference type="ARBA" id="ARBA00022578"/>
    </source>
</evidence>
<keyword evidence="4 6" id="KW-0238">DNA-binding</keyword>
<dbReference type="GO" id="GO:0004803">
    <property type="term" value="F:transposase activity"/>
    <property type="evidence" value="ECO:0007669"/>
    <property type="project" value="UniProtKB-UniRule"/>
</dbReference>
<comment type="similarity">
    <text evidence="2 6">Belongs to the transposase mutator family.</text>
</comment>
<comment type="function">
    <text evidence="1 6">Required for the transposition of the insertion element.</text>
</comment>